<protein>
    <submittedName>
        <fullName evidence="1">Head-tail adaptor protein</fullName>
    </submittedName>
</protein>
<gene>
    <name evidence="1" type="ORF">ACFOES_07125</name>
</gene>
<evidence type="ECO:0000313" key="2">
    <source>
        <dbReference type="Proteomes" id="UP001595443"/>
    </source>
</evidence>
<evidence type="ECO:0000313" key="1">
    <source>
        <dbReference type="EMBL" id="MFC2967861.1"/>
    </source>
</evidence>
<proteinExistence type="predicted"/>
<comment type="caution">
    <text evidence="1">The sequence shown here is derived from an EMBL/GenBank/DDBJ whole genome shotgun (WGS) entry which is preliminary data.</text>
</comment>
<dbReference type="InterPro" id="IPR008767">
    <property type="entry name" value="Phage_SPP1_head-tail_adaptor"/>
</dbReference>
<dbReference type="RefSeq" id="WP_377832509.1">
    <property type="nucleotide sequence ID" value="NZ_JBHRSK010000004.1"/>
</dbReference>
<dbReference type="Proteomes" id="UP001595443">
    <property type="component" value="Unassembled WGS sequence"/>
</dbReference>
<dbReference type="Gene3D" id="2.40.10.270">
    <property type="entry name" value="Bacteriophage SPP1 head-tail adaptor protein"/>
    <property type="match status" value="1"/>
</dbReference>
<keyword evidence="2" id="KW-1185">Reference proteome</keyword>
<dbReference type="Pfam" id="PF05521">
    <property type="entry name" value="Phage_HCP"/>
    <property type="match status" value="1"/>
</dbReference>
<name>A0ABV7AER9_9RHOB</name>
<dbReference type="EMBL" id="JBHRSK010000004">
    <property type="protein sequence ID" value="MFC2967861.1"/>
    <property type="molecule type" value="Genomic_DNA"/>
</dbReference>
<sequence>MRPLRLTRRMALEELSRQPDGAGGYGESWAALGVLWAEVVARTGRERAVGPASVSDVPYRITVRAAAPGAPSRPRPDQRLREGTRLFRIVAVTERDAAGHFLTCFAHEEAAA</sequence>
<organism evidence="1 2">
    <name type="scientific">Acidimangrovimonas pyrenivorans</name>
    <dbReference type="NCBI Taxonomy" id="2030798"/>
    <lineage>
        <taxon>Bacteria</taxon>
        <taxon>Pseudomonadati</taxon>
        <taxon>Pseudomonadota</taxon>
        <taxon>Alphaproteobacteria</taxon>
        <taxon>Rhodobacterales</taxon>
        <taxon>Paracoccaceae</taxon>
        <taxon>Acidimangrovimonas</taxon>
    </lineage>
</organism>
<reference evidence="2" key="1">
    <citation type="journal article" date="2019" name="Int. J. Syst. Evol. Microbiol.">
        <title>The Global Catalogue of Microorganisms (GCM) 10K type strain sequencing project: providing services to taxonomists for standard genome sequencing and annotation.</title>
        <authorList>
            <consortium name="The Broad Institute Genomics Platform"/>
            <consortium name="The Broad Institute Genome Sequencing Center for Infectious Disease"/>
            <person name="Wu L."/>
            <person name="Ma J."/>
        </authorList>
    </citation>
    <scope>NUCLEOTIDE SEQUENCE [LARGE SCALE GENOMIC DNA]</scope>
    <source>
        <strain evidence="2">KCTC 62192</strain>
    </source>
</reference>
<dbReference type="InterPro" id="IPR038666">
    <property type="entry name" value="SSP1_head-tail_sf"/>
</dbReference>
<accession>A0ABV7AER9</accession>